<feature type="chain" id="PRO_5042212483" evidence="2">
    <location>
        <begin position="20"/>
        <end position="154"/>
    </location>
</feature>
<reference evidence="3 6" key="1">
    <citation type="submission" date="2016-03" db="EMBL/GenBank/DDBJ databases">
        <authorList>
            <person name="Hansen M.J."/>
            <person name="Bojesen A.M."/>
            <person name="Planet P."/>
        </authorList>
    </citation>
    <scope>NUCLEOTIDE SEQUENCE [LARGE SCALE GENOMIC DNA]</scope>
    <source>
        <strain evidence="3 6">HPA 21</strain>
    </source>
</reference>
<feature type="transmembrane region" description="Helical" evidence="1">
    <location>
        <begin position="128"/>
        <end position="147"/>
    </location>
</feature>
<dbReference type="PANTHER" id="PTHR34821:SF2">
    <property type="entry name" value="INNER MEMBRANE PROTEIN YDCZ"/>
    <property type="match status" value="1"/>
</dbReference>
<dbReference type="InterPro" id="IPR006750">
    <property type="entry name" value="YdcZ"/>
</dbReference>
<reference evidence="4 5" key="2">
    <citation type="submission" date="2018-11" db="EMBL/GenBank/DDBJ databases">
        <title>Genomic Encyclopedia of Type Strains, Phase IV (KMG-IV): sequencing the most valuable type-strain genomes for metagenomic binning, comparative biology and taxonomic classification.</title>
        <authorList>
            <person name="Goeker M."/>
        </authorList>
    </citation>
    <scope>NUCLEOTIDE SEQUENCE [LARGE SCALE GENOMIC DNA]</scope>
    <source>
        <strain evidence="4 5">DSM 25797</strain>
    </source>
</reference>
<dbReference type="GO" id="GO:0005886">
    <property type="term" value="C:plasma membrane"/>
    <property type="evidence" value="ECO:0007669"/>
    <property type="project" value="TreeGrafter"/>
</dbReference>
<accession>A0AAE7C1N1</accession>
<name>A0AAE7C1N1_9PAST</name>
<dbReference type="Proteomes" id="UP000276901">
    <property type="component" value="Unassembled WGS sequence"/>
</dbReference>
<evidence type="ECO:0000256" key="2">
    <source>
        <dbReference type="SAM" id="SignalP"/>
    </source>
</evidence>
<keyword evidence="2" id="KW-0732">Signal</keyword>
<evidence type="ECO:0000313" key="5">
    <source>
        <dbReference type="Proteomes" id="UP000276901"/>
    </source>
</evidence>
<dbReference type="PANTHER" id="PTHR34821">
    <property type="entry name" value="INNER MEMBRANE PROTEIN YDCZ"/>
    <property type="match status" value="1"/>
</dbReference>
<feature type="signal peptide" evidence="2">
    <location>
        <begin position="1"/>
        <end position="19"/>
    </location>
</feature>
<keyword evidence="5" id="KW-1185">Reference proteome</keyword>
<dbReference type="AlphaFoldDB" id="A0AAE7C1N1"/>
<dbReference type="KEGG" id="fcl:A4G17_03150"/>
<dbReference type="RefSeq" id="WP_236941030.1">
    <property type="nucleotide sequence ID" value="NZ_CP015029.1"/>
</dbReference>
<proteinExistence type="predicted"/>
<keyword evidence="1" id="KW-0472">Membrane</keyword>
<evidence type="ECO:0000313" key="4">
    <source>
        <dbReference type="EMBL" id="RPE91865.1"/>
    </source>
</evidence>
<feature type="transmembrane region" description="Helical" evidence="1">
    <location>
        <begin position="70"/>
        <end position="89"/>
    </location>
</feature>
<evidence type="ECO:0000313" key="3">
    <source>
        <dbReference type="EMBL" id="QIM64515.1"/>
    </source>
</evidence>
<dbReference type="Proteomes" id="UP000502287">
    <property type="component" value="Chromosome"/>
</dbReference>
<sequence length="154" mass="16709">MIFYLLIALLAGAAVASQAAINSQLAQGLAGQPLVAAMISFAIGTIVLLLLCLWRADLSTAWQNLPTQTWWKWLGGVLGATLVFTSILLAPKMGITQMLFFIIIGQLIMATLIDYLGLFGMQVRPIHLWQGVGLFVIAIGLILFFFGKRLFGNA</sequence>
<organism evidence="3 6">
    <name type="scientific">Frederiksenia canicola</name>
    <dbReference type="NCBI Taxonomy" id="123824"/>
    <lineage>
        <taxon>Bacteria</taxon>
        <taxon>Pseudomonadati</taxon>
        <taxon>Pseudomonadota</taxon>
        <taxon>Gammaproteobacteria</taxon>
        <taxon>Pasteurellales</taxon>
        <taxon>Pasteurellaceae</taxon>
        <taxon>Frederiksenia</taxon>
    </lineage>
</organism>
<protein>
    <submittedName>
        <fullName evidence="4">Transporter family-2 protein</fullName>
    </submittedName>
</protein>
<dbReference type="EMBL" id="CP015029">
    <property type="protein sequence ID" value="QIM64515.1"/>
    <property type="molecule type" value="Genomic_DNA"/>
</dbReference>
<evidence type="ECO:0000313" key="6">
    <source>
        <dbReference type="Proteomes" id="UP000502287"/>
    </source>
</evidence>
<feature type="transmembrane region" description="Helical" evidence="1">
    <location>
        <begin position="35"/>
        <end position="58"/>
    </location>
</feature>
<dbReference type="Pfam" id="PF04657">
    <property type="entry name" value="DMT_YdcZ"/>
    <property type="match status" value="1"/>
</dbReference>
<gene>
    <name evidence="3" type="ORF">A4G17_03150</name>
    <name evidence="4" type="ORF">EDC49_1657</name>
</gene>
<keyword evidence="1" id="KW-1133">Transmembrane helix</keyword>
<keyword evidence="1" id="KW-0812">Transmembrane</keyword>
<dbReference type="EMBL" id="RKQT01000004">
    <property type="protein sequence ID" value="RPE91865.1"/>
    <property type="molecule type" value="Genomic_DNA"/>
</dbReference>
<evidence type="ECO:0000256" key="1">
    <source>
        <dbReference type="SAM" id="Phobius"/>
    </source>
</evidence>
<feature type="transmembrane region" description="Helical" evidence="1">
    <location>
        <begin position="95"/>
        <end position="116"/>
    </location>
</feature>